<dbReference type="InterPro" id="IPR023213">
    <property type="entry name" value="CAT-like_dom_sf"/>
</dbReference>
<accession>A0A6L6WL12</accession>
<dbReference type="RefSeq" id="WP_157024737.1">
    <property type="nucleotide sequence ID" value="NZ_WQLV01000024.1"/>
</dbReference>
<dbReference type="InterPro" id="IPR001242">
    <property type="entry name" value="Condensation_dom"/>
</dbReference>
<gene>
    <name evidence="2" type="ORF">GO984_22250</name>
</gene>
<dbReference type="Proteomes" id="UP000478892">
    <property type="component" value="Unassembled WGS sequence"/>
</dbReference>
<comment type="caution">
    <text evidence="2">The sequence shown here is derived from an EMBL/GenBank/DDBJ whole genome shotgun (WGS) entry which is preliminary data.</text>
</comment>
<dbReference type="InterPro" id="IPR029058">
    <property type="entry name" value="AB_hydrolase_fold"/>
</dbReference>
<dbReference type="Gene3D" id="3.30.300.30">
    <property type="match status" value="1"/>
</dbReference>
<dbReference type="SUPFAM" id="SSF47336">
    <property type="entry name" value="ACP-like"/>
    <property type="match status" value="1"/>
</dbReference>
<proteinExistence type="predicted"/>
<dbReference type="PANTHER" id="PTHR45527:SF1">
    <property type="entry name" value="FATTY ACID SYNTHASE"/>
    <property type="match status" value="1"/>
</dbReference>
<dbReference type="EMBL" id="WQLV01000024">
    <property type="protein sequence ID" value="MVO18536.1"/>
    <property type="molecule type" value="Genomic_DNA"/>
</dbReference>
<dbReference type="InterPro" id="IPR010071">
    <property type="entry name" value="AA_adenyl_dom"/>
</dbReference>
<dbReference type="Pfam" id="PF00668">
    <property type="entry name" value="Condensation"/>
    <property type="match status" value="1"/>
</dbReference>
<dbReference type="GO" id="GO:0031177">
    <property type="term" value="F:phosphopantetheine binding"/>
    <property type="evidence" value="ECO:0007669"/>
    <property type="project" value="TreeGrafter"/>
</dbReference>
<protein>
    <submittedName>
        <fullName evidence="2">Amino acid adenylation domain-containing protein</fullName>
    </submittedName>
</protein>
<dbReference type="InterPro" id="IPR009081">
    <property type="entry name" value="PP-bd_ACP"/>
</dbReference>
<dbReference type="GO" id="GO:0003824">
    <property type="term" value="F:catalytic activity"/>
    <property type="evidence" value="ECO:0007669"/>
    <property type="project" value="InterPro"/>
</dbReference>
<evidence type="ECO:0000259" key="1">
    <source>
        <dbReference type="PROSITE" id="PS50075"/>
    </source>
</evidence>
<dbReference type="SUPFAM" id="SSF56801">
    <property type="entry name" value="Acetyl-CoA synthetase-like"/>
    <property type="match status" value="1"/>
</dbReference>
<dbReference type="PROSITE" id="PS00455">
    <property type="entry name" value="AMP_BINDING"/>
    <property type="match status" value="1"/>
</dbReference>
<dbReference type="InterPro" id="IPR025110">
    <property type="entry name" value="AMP-bd_C"/>
</dbReference>
<dbReference type="Gene3D" id="3.40.50.12780">
    <property type="entry name" value="N-terminal domain of ligase-like"/>
    <property type="match status" value="1"/>
</dbReference>
<dbReference type="Gene3D" id="3.30.559.30">
    <property type="entry name" value="Nonribosomal peptide synthetase, condensation domain"/>
    <property type="match status" value="1"/>
</dbReference>
<dbReference type="Pfam" id="PF00501">
    <property type="entry name" value="AMP-binding"/>
    <property type="match status" value="1"/>
</dbReference>
<sequence length="1496" mass="162917">MSETTPVIPSRGQWLLTQLRQSSRDGSVGGSGQDLVLSVAQKTLLASQDLHQGEAVGNVTKSWELRGRLDLAALERALQALVIRHDALRLSISRGKGRPQPVFAAHLPVRLICEEGGGEGLADRLRQIDRHIEHESLNSLPLTGDRLWKARLFKIETGRHVLMIAMHHLICDDWSWRILPRDLFVLYRSEVEAMMPALPEAGCFKTYLQQGGVGRAEETGAGTPETSWPELDWPVAEQDQSDPQARRSEVAERLLDPSGFEALKQVARVYNCTPFTFFLSCYQMLLSLYCDQASFGISVSAADRLGPGTQNSIGVLVHDFQVGLDLTSHLRFSDLLQAAKDRVHRAQQTPNEGLHLGRATIGYYNAPVLAADAGALAVRERPMPRRAIANNLRLSLKPGKQGVVITFEGQQKYFDQKQLDRLAGCYDLILQQVVKNPEILLSGIRVVSDPEMKRQAVRSVAPTVVPCDGTIVARFLEVAGRHPAAPALATPTRTQSYAELDAETNTLAHWLRQQGLEAGDRLAVALPRGRAVFKLWLGALKANLTVVPIETTLPEARIQSILQASGARMMVGAAAADTGQNVEGVRWLALPRGAECAALPKDPLPPPSAGASPASFIMFTSGTTGPPKGVPITQAGLLRLAANTRHLPVGPGDRMIQLASCGFDGSLIEVWGAWLNGAALVLCEKPILTEGGVNAELRRLAPNAAFMTTSLFNAVVDTDASVLATLNHLAVGGEAASASHFRRALAVNPSLRLSNVYGPMENGALTAQHLVGRQISSAVPIGRPLPGNMTFVLSETQQPVPDGFAGELLIGGPGLSLGYDNQPELSRQKFLSLDAGDLGLDQAGSVVLYRSGDRVKWNRQGELEFLGRRDNQFKLHGYRIEPSEIEAALMEHPAVGRVAVAPDRQSEQSQTVGIVAYYDLISDHVPTEKELRVFMAARLPRPILPTRYIPVDRLQLTPNGKADLQALERGHDRPPGQMAPVSAATDPMVELWKKHLKIGSIPEDIDYYALGGTSLSLVQMIFDVEALFGVEVDFAVLSGEPTLRRMRYMISLSPTSRSGGLRHLRVLREGDPKLPPVVILPAKTGSAAWAIDVLSQMTTNNPILALGFEPPRGRNLKPSHFADLLSAFLEDLAIYAADKPVILAGFSFGGTIAGYMAGMASAYGVEVAKVINIDGGSPVSWVVPENPANRSAFAQFMRQFRFFPTGPVDTDYHLVTVTRSFPFSGVDRGDGWSHAVTSPIHEYDLDTHHVLLIQPQLGGQVAYYLDKIISGTAIASRIRPSQYKSSWLTRLNAAKQLSLRGEYKGAADLLDQLVPDDSEKPEWMVLALIRLGQRSEPLARHWLDHLPDCPFPLVWQELAKRDDQNRIICLRQGYQASGADLSGAVPLVASLSERGDHGEVDEIIRQLQASTRFSVEAGLAQGIAFAVSGDPDQAFRSVALALAHSDASTSHFRWASMFFSRAVSPDCAFDLMDIGRSRFPDAVQNMSCRIEQMFSS</sequence>
<keyword evidence="3" id="KW-1185">Reference proteome</keyword>
<dbReference type="Pfam" id="PF00550">
    <property type="entry name" value="PP-binding"/>
    <property type="match status" value="1"/>
</dbReference>
<dbReference type="PROSITE" id="PS50075">
    <property type="entry name" value="CARRIER"/>
    <property type="match status" value="1"/>
</dbReference>
<evidence type="ECO:0000313" key="3">
    <source>
        <dbReference type="Proteomes" id="UP000478892"/>
    </source>
</evidence>
<evidence type="ECO:0000313" key="2">
    <source>
        <dbReference type="EMBL" id="MVO18536.1"/>
    </source>
</evidence>
<dbReference type="SUPFAM" id="SSF53474">
    <property type="entry name" value="alpha/beta-Hydrolases"/>
    <property type="match status" value="1"/>
</dbReference>
<dbReference type="PANTHER" id="PTHR45527">
    <property type="entry name" value="NONRIBOSOMAL PEPTIDE SYNTHETASE"/>
    <property type="match status" value="1"/>
</dbReference>
<dbReference type="GO" id="GO:0044550">
    <property type="term" value="P:secondary metabolite biosynthetic process"/>
    <property type="evidence" value="ECO:0007669"/>
    <property type="project" value="TreeGrafter"/>
</dbReference>
<dbReference type="Gene3D" id="3.40.50.1820">
    <property type="entry name" value="alpha/beta hydrolase"/>
    <property type="match status" value="1"/>
</dbReference>
<dbReference type="InterPro" id="IPR000873">
    <property type="entry name" value="AMP-dep_synth/lig_dom"/>
</dbReference>
<organism evidence="2 3">
    <name type="scientific">Parasedimentitalea huanghaiensis</name>
    <dbReference type="NCBI Taxonomy" id="2682100"/>
    <lineage>
        <taxon>Bacteria</taxon>
        <taxon>Pseudomonadati</taxon>
        <taxon>Pseudomonadota</taxon>
        <taxon>Alphaproteobacteria</taxon>
        <taxon>Rhodobacterales</taxon>
        <taxon>Paracoccaceae</taxon>
        <taxon>Parasedimentitalea</taxon>
    </lineage>
</organism>
<feature type="domain" description="Carrier" evidence="1">
    <location>
        <begin position="979"/>
        <end position="1054"/>
    </location>
</feature>
<dbReference type="GO" id="GO:0005737">
    <property type="term" value="C:cytoplasm"/>
    <property type="evidence" value="ECO:0007669"/>
    <property type="project" value="TreeGrafter"/>
</dbReference>
<dbReference type="NCBIfam" id="TIGR01733">
    <property type="entry name" value="AA-adenyl-dom"/>
    <property type="match status" value="1"/>
</dbReference>
<reference evidence="2 3" key="1">
    <citation type="submission" date="2019-12" db="EMBL/GenBank/DDBJ databases">
        <authorList>
            <person name="Zhang Y.-J."/>
        </authorList>
    </citation>
    <scope>NUCLEOTIDE SEQUENCE [LARGE SCALE GENOMIC DNA]</scope>
    <source>
        <strain evidence="2 3">CY05</strain>
    </source>
</reference>
<dbReference type="InterPro" id="IPR036736">
    <property type="entry name" value="ACP-like_sf"/>
</dbReference>
<name>A0A6L6WL12_9RHOB</name>
<dbReference type="Gene3D" id="3.30.559.10">
    <property type="entry name" value="Chloramphenicol acetyltransferase-like domain"/>
    <property type="match status" value="1"/>
</dbReference>
<dbReference type="Pfam" id="PF13193">
    <property type="entry name" value="AMP-binding_C"/>
    <property type="match status" value="1"/>
</dbReference>
<dbReference type="SUPFAM" id="SSF52777">
    <property type="entry name" value="CoA-dependent acyltransferases"/>
    <property type="match status" value="2"/>
</dbReference>
<dbReference type="GO" id="GO:0043041">
    <property type="term" value="P:amino acid activation for nonribosomal peptide biosynthetic process"/>
    <property type="evidence" value="ECO:0007669"/>
    <property type="project" value="TreeGrafter"/>
</dbReference>
<dbReference type="InterPro" id="IPR042099">
    <property type="entry name" value="ANL_N_sf"/>
</dbReference>
<dbReference type="InterPro" id="IPR045851">
    <property type="entry name" value="AMP-bd_C_sf"/>
</dbReference>
<dbReference type="InterPro" id="IPR020845">
    <property type="entry name" value="AMP-binding_CS"/>
</dbReference>